<accession>A0ACC3MLK1</accession>
<evidence type="ECO:0000313" key="1">
    <source>
        <dbReference type="EMBL" id="KAK3697890.1"/>
    </source>
</evidence>
<sequence length="169" mass="18278">MKGYQEDTWQLNLTSRARKTWFQQRGKSSQHSSLLSLDQDDEVQKIVDLGAQWTVASTASAARHEAQSSALPQPGSDFSNRALSIVGDSMLGLTPPEVQSFAMQPNLAETLRSSSSRVLNKSGAANVILEGGGQSCSAMRMVAGIWDFTLMVELCADIRTDVGSTQIEV</sequence>
<dbReference type="EMBL" id="JAUTXU010000218">
    <property type="protein sequence ID" value="KAK3697890.1"/>
    <property type="molecule type" value="Genomic_DNA"/>
</dbReference>
<keyword evidence="2" id="KW-1185">Reference proteome</keyword>
<protein>
    <submittedName>
        <fullName evidence="1">Uncharacterized protein</fullName>
    </submittedName>
</protein>
<reference evidence="1" key="1">
    <citation type="submission" date="2023-07" db="EMBL/GenBank/DDBJ databases">
        <title>Black Yeasts Isolated from many extreme environments.</title>
        <authorList>
            <person name="Coleine C."/>
            <person name="Stajich J.E."/>
            <person name="Selbmann L."/>
        </authorList>
    </citation>
    <scope>NUCLEOTIDE SEQUENCE</scope>
    <source>
        <strain evidence="1">CCFEE 5714</strain>
    </source>
</reference>
<dbReference type="Proteomes" id="UP001281147">
    <property type="component" value="Unassembled WGS sequence"/>
</dbReference>
<comment type="caution">
    <text evidence="1">The sequence shown here is derived from an EMBL/GenBank/DDBJ whole genome shotgun (WGS) entry which is preliminary data.</text>
</comment>
<name>A0ACC3MLK1_9PEZI</name>
<proteinExistence type="predicted"/>
<organism evidence="1 2">
    <name type="scientific">Vermiconidia calcicola</name>
    <dbReference type="NCBI Taxonomy" id="1690605"/>
    <lineage>
        <taxon>Eukaryota</taxon>
        <taxon>Fungi</taxon>
        <taxon>Dikarya</taxon>
        <taxon>Ascomycota</taxon>
        <taxon>Pezizomycotina</taxon>
        <taxon>Dothideomycetes</taxon>
        <taxon>Dothideomycetidae</taxon>
        <taxon>Mycosphaerellales</taxon>
        <taxon>Extremaceae</taxon>
        <taxon>Vermiconidia</taxon>
    </lineage>
</organism>
<gene>
    <name evidence="1" type="ORF">LTR37_017207</name>
</gene>
<evidence type="ECO:0000313" key="2">
    <source>
        <dbReference type="Proteomes" id="UP001281147"/>
    </source>
</evidence>